<dbReference type="GeneID" id="81601518"/>
<dbReference type="AlphaFoldDB" id="A0AAD6C368"/>
<reference evidence="2" key="1">
    <citation type="submission" date="2022-12" db="EMBL/GenBank/DDBJ databases">
        <authorList>
            <person name="Petersen C."/>
        </authorList>
    </citation>
    <scope>NUCLEOTIDE SEQUENCE</scope>
    <source>
        <strain evidence="2">IBT 16125</strain>
    </source>
</reference>
<reference evidence="2" key="2">
    <citation type="journal article" date="2023" name="IMA Fungus">
        <title>Comparative genomic study of the Penicillium genus elucidates a diverse pangenome and 15 lateral gene transfer events.</title>
        <authorList>
            <person name="Petersen C."/>
            <person name="Sorensen T."/>
            <person name="Nielsen M.R."/>
            <person name="Sondergaard T.E."/>
            <person name="Sorensen J.L."/>
            <person name="Fitzpatrick D.A."/>
            <person name="Frisvad J.C."/>
            <person name="Nielsen K.L."/>
        </authorList>
    </citation>
    <scope>NUCLEOTIDE SEQUENCE</scope>
    <source>
        <strain evidence="2">IBT 16125</strain>
    </source>
</reference>
<keyword evidence="1" id="KW-0732">Signal</keyword>
<dbReference type="InterPro" id="IPR001345">
    <property type="entry name" value="PG/BPGM_mutase_AS"/>
</dbReference>
<dbReference type="PROSITE" id="PS51257">
    <property type="entry name" value="PROKAR_LIPOPROTEIN"/>
    <property type="match status" value="1"/>
</dbReference>
<proteinExistence type="predicted"/>
<dbReference type="RefSeq" id="XP_056764101.1">
    <property type="nucleotide sequence ID" value="XM_056911275.1"/>
</dbReference>
<dbReference type="SUPFAM" id="SSF53254">
    <property type="entry name" value="Phosphoglycerate mutase-like"/>
    <property type="match status" value="1"/>
</dbReference>
<keyword evidence="3" id="KW-1185">Reference proteome</keyword>
<dbReference type="PROSITE" id="PS00175">
    <property type="entry name" value="PG_MUTASE"/>
    <property type="match status" value="1"/>
</dbReference>
<organism evidence="2 3">
    <name type="scientific">Penicillium daleae</name>
    <dbReference type="NCBI Taxonomy" id="63821"/>
    <lineage>
        <taxon>Eukaryota</taxon>
        <taxon>Fungi</taxon>
        <taxon>Dikarya</taxon>
        <taxon>Ascomycota</taxon>
        <taxon>Pezizomycotina</taxon>
        <taxon>Eurotiomycetes</taxon>
        <taxon>Eurotiomycetidae</taxon>
        <taxon>Eurotiales</taxon>
        <taxon>Aspergillaceae</taxon>
        <taxon>Penicillium</taxon>
    </lineage>
</organism>
<dbReference type="InterPro" id="IPR029033">
    <property type="entry name" value="His_PPase_superfam"/>
</dbReference>
<gene>
    <name evidence="2" type="ORF">N7458_007893</name>
</gene>
<accession>A0AAD6C368</accession>
<sequence>MFLRSAFAYIFVSSCLVAVSARNPPKVFIIRHGEKPPNPDDHGLTLDGIKRSQCLRDVFGKDSSYDIGHIMAPTVKWNGEHRRAYMTVLPLANDLGLEIDAHCSRKDTQCVADTIRSYEGPGNILISWRHKNVGELQEHLGSPDPLQYPEDRFDLIWTIPYPYEEVTNIESEFCPGLDYRPRLVAQH</sequence>
<feature type="chain" id="PRO_5041931524" description="Phosphoglycerate mutase family protein" evidence="1">
    <location>
        <begin position="22"/>
        <end position="187"/>
    </location>
</feature>
<evidence type="ECO:0000256" key="1">
    <source>
        <dbReference type="SAM" id="SignalP"/>
    </source>
</evidence>
<feature type="signal peptide" evidence="1">
    <location>
        <begin position="1"/>
        <end position="21"/>
    </location>
</feature>
<name>A0AAD6C368_9EURO</name>
<evidence type="ECO:0000313" key="3">
    <source>
        <dbReference type="Proteomes" id="UP001213681"/>
    </source>
</evidence>
<comment type="caution">
    <text evidence="2">The sequence shown here is derived from an EMBL/GenBank/DDBJ whole genome shotgun (WGS) entry which is preliminary data.</text>
</comment>
<evidence type="ECO:0000313" key="2">
    <source>
        <dbReference type="EMBL" id="KAJ5444021.1"/>
    </source>
</evidence>
<evidence type="ECO:0008006" key="4">
    <source>
        <dbReference type="Google" id="ProtNLM"/>
    </source>
</evidence>
<protein>
    <recommendedName>
        <fullName evidence="4">Phosphoglycerate mutase family protein</fullName>
    </recommendedName>
</protein>
<dbReference type="GO" id="GO:0003824">
    <property type="term" value="F:catalytic activity"/>
    <property type="evidence" value="ECO:0007669"/>
    <property type="project" value="InterPro"/>
</dbReference>
<dbReference type="Proteomes" id="UP001213681">
    <property type="component" value="Unassembled WGS sequence"/>
</dbReference>
<dbReference type="EMBL" id="JAPVEA010000007">
    <property type="protein sequence ID" value="KAJ5444021.1"/>
    <property type="molecule type" value="Genomic_DNA"/>
</dbReference>